<protein>
    <recommendedName>
        <fullName evidence="6 7">3'-5' exonuclease DinG</fullName>
        <ecNumber evidence="6 7">3.1.-.-</ecNumber>
    </recommendedName>
</protein>
<evidence type="ECO:0000256" key="6">
    <source>
        <dbReference type="HAMAP-Rule" id="MF_02206"/>
    </source>
</evidence>
<comment type="caution">
    <text evidence="6">Lacks conserved residue(s) required for the propagation of feature annotation.</text>
</comment>
<dbReference type="NCBIfam" id="TIGR00573">
    <property type="entry name" value="dnaq"/>
    <property type="match status" value="1"/>
</dbReference>
<dbReference type="Gene3D" id="3.40.50.300">
    <property type="entry name" value="P-loop containing nucleotide triphosphate hydrolases"/>
    <property type="match status" value="2"/>
</dbReference>
<evidence type="ECO:0000256" key="1">
    <source>
        <dbReference type="ARBA" id="ARBA00022722"/>
    </source>
</evidence>
<gene>
    <name evidence="6 7" type="primary">dinG</name>
    <name evidence="9" type="ORF">HMPREF9372_0431</name>
</gene>
<dbReference type="InterPro" id="IPR006555">
    <property type="entry name" value="ATP-dep_Helicase_C"/>
</dbReference>
<evidence type="ECO:0000256" key="5">
    <source>
        <dbReference type="ARBA" id="ARBA00022840"/>
    </source>
</evidence>
<dbReference type="SMART" id="SM00491">
    <property type="entry name" value="HELICc2"/>
    <property type="match status" value="1"/>
</dbReference>
<dbReference type="SMART" id="SM00479">
    <property type="entry name" value="EXOIII"/>
    <property type="match status" value="1"/>
</dbReference>
<dbReference type="CDD" id="cd06127">
    <property type="entry name" value="DEDDh"/>
    <property type="match status" value="1"/>
</dbReference>
<dbReference type="Pfam" id="PF13307">
    <property type="entry name" value="Helicase_C_2"/>
    <property type="match status" value="1"/>
</dbReference>
<dbReference type="GO" id="GO:0005829">
    <property type="term" value="C:cytosol"/>
    <property type="evidence" value="ECO:0007669"/>
    <property type="project" value="TreeGrafter"/>
</dbReference>
<organism evidence="9 10">
    <name type="scientific">Sporosarcina newyorkensis 2681</name>
    <dbReference type="NCBI Taxonomy" id="1027292"/>
    <lineage>
        <taxon>Bacteria</taxon>
        <taxon>Bacillati</taxon>
        <taxon>Bacillota</taxon>
        <taxon>Bacilli</taxon>
        <taxon>Bacillales</taxon>
        <taxon>Caryophanaceae</taxon>
        <taxon>Sporosarcina</taxon>
    </lineage>
</organism>
<dbReference type="InterPro" id="IPR006054">
    <property type="entry name" value="DnaQ"/>
</dbReference>
<name>F9DNQ1_9BACL</name>
<dbReference type="GO" id="GO:0016818">
    <property type="term" value="F:hydrolase activity, acting on acid anhydrides, in phosphorus-containing anhydrides"/>
    <property type="evidence" value="ECO:0007669"/>
    <property type="project" value="InterPro"/>
</dbReference>
<comment type="caution">
    <text evidence="9">The sequence shown here is derived from an EMBL/GenBank/DDBJ whole genome shotgun (WGS) entry which is preliminary data.</text>
</comment>
<evidence type="ECO:0000313" key="10">
    <source>
        <dbReference type="Proteomes" id="UP000005316"/>
    </source>
</evidence>
<dbReference type="STRING" id="759851.SAMN04244570_0534"/>
<evidence type="ECO:0000256" key="7">
    <source>
        <dbReference type="RuleBase" id="RU364106"/>
    </source>
</evidence>
<dbReference type="GO" id="GO:0005524">
    <property type="term" value="F:ATP binding"/>
    <property type="evidence" value="ECO:0007669"/>
    <property type="project" value="UniProtKB-UniRule"/>
</dbReference>
<dbReference type="EC" id="3.1.-.-" evidence="6 7"/>
<feature type="domain" description="Helicase ATP-binding" evidence="8">
    <location>
        <begin position="258"/>
        <end position="531"/>
    </location>
</feature>
<sequence length="935" mass="106507">MLEKPIQEVDDGMSTSKYAVVDLETTGHSPSKGDRIIQIAIVFIENNQIIDTYMRYVHPQRTIPPFIHQLTSIGDEDVADAPPFEEIAEEVAYMLAGCVFVAHNTDFDVSFLQKELVRCGVSKWQGKKIDTVELAKILYPTLPGYRLQDIAEALNIPLHQAHRADDDAKATAEFFLKALAKIHDLPKETLGRLHERSFAMKSDLSTLFYEGLRSVQSKETAKEYSLFRGIPYRKEQEMAPCPTELPTFPSSDETKEQFLQKINAKYHVRRGQAELMDLTWQAFVEKKQVAVEIPTGVGKTMGYLIPSIIQASATKKPIVISTYTNHLVDMLAEEVQNLGKALQMNIPTTVVKGMANYISFGKFEELLRFNDEVYDDSITIMQVLVWLTETTTGDLDEVNVSGGGQLFIDRIRKRSMKLKRDERVVDFYSWTLERCRNSMLLLTNHAMLMNDKERHTPLFQSVGGLVIDEAHQLYQAAIRTQEQVFSFTNWKYVMSQLNSFSNGQLLFDIQEILTRFHFNHRHSTEKLQSSYDAFMLAFDESMLILANTKMEQENRRTTRSVKPLKKHLLQHESFRVVLRKLNEFLHAAENYIRPVQQHANELTLDEQAALNEWLYWLDEMKIKAGDWVELFLEDTESHMTIWMERDSRSLPGSLQIKKSPIHAASVVRSFIDQFEGQAGIVWTSGTLTAGQDERFVLDQMGVPETVPIYVFDAPSDFYAGANTFIVEDMPDIQQVSDDEYIAAVADALIQTAVAIDGRVFALFLSHDMLKKTYEEIVDSESLQDEYTLIAQGVSSGSRHKLLKTFKQSEKAILFGTTSFWEGVDVPSDELSAVVVVRLPFTSPEEPLFKARSAALQAEQKNAFTHLGLPEAILRFRQGFGRLIRSSDEQGFFIILDRRIDTKSYGKSFLNALPQSQVKKVSLESLVNEIENCYTD</sequence>
<dbReference type="AlphaFoldDB" id="F9DNQ1"/>
<dbReference type="HAMAP" id="MF_02206">
    <property type="entry name" value="DinG_exonucl"/>
    <property type="match status" value="1"/>
</dbReference>
<dbReference type="PROSITE" id="PS51193">
    <property type="entry name" value="HELICASE_ATP_BIND_2"/>
    <property type="match status" value="1"/>
</dbReference>
<dbReference type="FunFam" id="3.30.420.10:FF:000045">
    <property type="entry name" value="3'-5' exonuclease DinG"/>
    <property type="match status" value="1"/>
</dbReference>
<proteinExistence type="inferred from homology"/>
<dbReference type="Pfam" id="PF00270">
    <property type="entry name" value="DEAD"/>
    <property type="match status" value="1"/>
</dbReference>
<dbReference type="PANTHER" id="PTHR30231:SF41">
    <property type="entry name" value="DNA POLYMERASE III SUBUNIT EPSILON"/>
    <property type="match status" value="1"/>
</dbReference>
<dbReference type="SUPFAM" id="SSF53098">
    <property type="entry name" value="Ribonuclease H-like"/>
    <property type="match status" value="1"/>
</dbReference>
<evidence type="ECO:0000256" key="2">
    <source>
        <dbReference type="ARBA" id="ARBA00022741"/>
    </source>
</evidence>
<dbReference type="eggNOG" id="COG1199">
    <property type="taxonomic scope" value="Bacteria"/>
</dbReference>
<dbReference type="GO" id="GO:0045004">
    <property type="term" value="P:DNA replication proofreading"/>
    <property type="evidence" value="ECO:0007669"/>
    <property type="project" value="TreeGrafter"/>
</dbReference>
<dbReference type="NCBIfam" id="TIGR01407">
    <property type="entry name" value="dinG_rel"/>
    <property type="match status" value="1"/>
</dbReference>
<evidence type="ECO:0000313" key="9">
    <source>
        <dbReference type="EMBL" id="EGQ27544.1"/>
    </source>
</evidence>
<dbReference type="Gene3D" id="3.30.420.10">
    <property type="entry name" value="Ribonuclease H-like superfamily/Ribonuclease H"/>
    <property type="match status" value="1"/>
</dbReference>
<comment type="function">
    <text evidence="6 7">3'-5' exonuclease.</text>
</comment>
<evidence type="ECO:0000256" key="4">
    <source>
        <dbReference type="ARBA" id="ARBA00022839"/>
    </source>
</evidence>
<dbReference type="InterPro" id="IPR036397">
    <property type="entry name" value="RNaseH_sf"/>
</dbReference>
<feature type="short sequence motif" description="DEAH box" evidence="6">
    <location>
        <begin position="468"/>
        <end position="471"/>
    </location>
</feature>
<evidence type="ECO:0000259" key="8">
    <source>
        <dbReference type="PROSITE" id="PS51193"/>
    </source>
</evidence>
<dbReference type="InterPro" id="IPR013520">
    <property type="entry name" value="Ribonucl_H"/>
</dbReference>
<dbReference type="PANTHER" id="PTHR30231">
    <property type="entry name" value="DNA POLYMERASE III SUBUNIT EPSILON"/>
    <property type="match status" value="1"/>
</dbReference>
<reference evidence="9 10" key="1">
    <citation type="submission" date="2011-04" db="EMBL/GenBank/DDBJ databases">
        <authorList>
            <person name="Muzny D."/>
            <person name="Qin X."/>
            <person name="Deng J."/>
            <person name="Jiang H."/>
            <person name="Liu Y."/>
            <person name="Qu J."/>
            <person name="Song X.-Z."/>
            <person name="Zhang L."/>
            <person name="Thornton R."/>
            <person name="Coyle M."/>
            <person name="Francisco L."/>
            <person name="Jackson L."/>
            <person name="Javaid M."/>
            <person name="Korchina V."/>
            <person name="Kovar C."/>
            <person name="Mata R."/>
            <person name="Mathew T."/>
            <person name="Ngo R."/>
            <person name="Nguyen L."/>
            <person name="Nguyen N."/>
            <person name="Okwuonu G."/>
            <person name="Ongeri F."/>
            <person name="Pham C."/>
            <person name="Simmons D."/>
            <person name="Wilczek-Boney K."/>
            <person name="Hale W."/>
            <person name="Jakkamsetti A."/>
            <person name="Pham P."/>
            <person name="Ruth R."/>
            <person name="San Lucas F."/>
            <person name="Warren J."/>
            <person name="Zhang J."/>
            <person name="Zhao Z."/>
            <person name="Zhou C."/>
            <person name="Zhu D."/>
            <person name="Lee S."/>
            <person name="Bess C."/>
            <person name="Blankenburg K."/>
            <person name="Forbes L."/>
            <person name="Fu Q."/>
            <person name="Gubbala S."/>
            <person name="Hirani K."/>
            <person name="Jayaseelan J.C."/>
            <person name="Lara F."/>
            <person name="Munidasa M."/>
            <person name="Palculict T."/>
            <person name="Patil S."/>
            <person name="Pu L.-L."/>
            <person name="Saada N."/>
            <person name="Tang L."/>
            <person name="Weissenberger G."/>
            <person name="Zhu Y."/>
            <person name="Hemphill L."/>
            <person name="Shang Y."/>
            <person name="Youmans B."/>
            <person name="Ayvaz T."/>
            <person name="Ross M."/>
            <person name="Santibanez J."/>
            <person name="Aqrawi P."/>
            <person name="Gross S."/>
            <person name="Joshi V."/>
            <person name="Fowler G."/>
            <person name="Nazareth L."/>
            <person name="Reid J."/>
            <person name="Worley K."/>
            <person name="Petrosino J."/>
            <person name="Highlander S."/>
            <person name="Gibbs R."/>
        </authorList>
    </citation>
    <scope>NUCLEOTIDE SEQUENCE [LARGE SCALE GENOMIC DNA]</scope>
    <source>
        <strain evidence="9 10">2681</strain>
    </source>
</reference>
<evidence type="ECO:0000256" key="3">
    <source>
        <dbReference type="ARBA" id="ARBA00022801"/>
    </source>
</evidence>
<keyword evidence="1 6" id="KW-0540">Nuclease</keyword>
<dbReference type="SUPFAM" id="SSF52540">
    <property type="entry name" value="P-loop containing nucleoside triphosphate hydrolases"/>
    <property type="match status" value="1"/>
</dbReference>
<dbReference type="HOGENOM" id="CLU_012117_1_0_9"/>
<accession>F9DNQ1</accession>
<dbReference type="InterPro" id="IPR006310">
    <property type="entry name" value="DinG"/>
</dbReference>
<dbReference type="InterPro" id="IPR027417">
    <property type="entry name" value="P-loop_NTPase"/>
</dbReference>
<keyword evidence="4 6" id="KW-0269">Exonuclease</keyword>
<keyword evidence="5 6" id="KW-0067">ATP-binding</keyword>
<dbReference type="InterPro" id="IPR011545">
    <property type="entry name" value="DEAD/DEAH_box_helicase_dom"/>
</dbReference>
<dbReference type="Pfam" id="PF00929">
    <property type="entry name" value="RNase_T"/>
    <property type="match status" value="1"/>
</dbReference>
<dbReference type="InterPro" id="IPR014013">
    <property type="entry name" value="Helic_SF1/SF2_ATP-bd_DinG/Rad3"/>
</dbReference>
<dbReference type="EMBL" id="AFPZ01000014">
    <property type="protein sequence ID" value="EGQ27544.1"/>
    <property type="molecule type" value="Genomic_DNA"/>
</dbReference>
<keyword evidence="9" id="KW-0347">Helicase</keyword>
<dbReference type="GO" id="GO:0004386">
    <property type="term" value="F:helicase activity"/>
    <property type="evidence" value="ECO:0007669"/>
    <property type="project" value="UniProtKB-KW"/>
</dbReference>
<dbReference type="NCBIfam" id="NF005981">
    <property type="entry name" value="PRK08074.1"/>
    <property type="match status" value="1"/>
</dbReference>
<dbReference type="eggNOG" id="COG2176">
    <property type="taxonomic scope" value="Bacteria"/>
</dbReference>
<keyword evidence="3 6" id="KW-0378">Hydrolase</keyword>
<comment type="similarity">
    <text evidence="6 7">Belongs to the helicase family. DinG subfamily. Type 2 sub-subfamily.</text>
</comment>
<dbReference type="GO" id="GO:0003677">
    <property type="term" value="F:DNA binding"/>
    <property type="evidence" value="ECO:0007669"/>
    <property type="project" value="InterPro"/>
</dbReference>
<keyword evidence="2 6" id="KW-0547">Nucleotide-binding</keyword>
<dbReference type="InterPro" id="IPR012337">
    <property type="entry name" value="RNaseH-like_sf"/>
</dbReference>
<dbReference type="Proteomes" id="UP000005316">
    <property type="component" value="Unassembled WGS sequence"/>
</dbReference>
<dbReference type="GO" id="GO:0003887">
    <property type="term" value="F:DNA-directed DNA polymerase activity"/>
    <property type="evidence" value="ECO:0007669"/>
    <property type="project" value="InterPro"/>
</dbReference>
<dbReference type="GO" id="GO:0008408">
    <property type="term" value="F:3'-5' exonuclease activity"/>
    <property type="evidence" value="ECO:0007669"/>
    <property type="project" value="UniProtKB-UniRule"/>
</dbReference>